<proteinExistence type="predicted"/>
<dbReference type="Proteomes" id="UP001165083">
    <property type="component" value="Unassembled WGS sequence"/>
</dbReference>
<accession>A0A9W6UFL1</accession>
<name>A0A9W6UFL1_9STRA</name>
<evidence type="ECO:0000313" key="2">
    <source>
        <dbReference type="Proteomes" id="UP001165083"/>
    </source>
</evidence>
<protein>
    <submittedName>
        <fullName evidence="1">Unnamed protein product</fullName>
    </submittedName>
</protein>
<evidence type="ECO:0000313" key="1">
    <source>
        <dbReference type="EMBL" id="GMF31672.1"/>
    </source>
</evidence>
<dbReference type="OrthoDB" id="10639631at2759"/>
<gene>
    <name evidence="1" type="ORF">Plil01_001353800</name>
</gene>
<organism evidence="1 2">
    <name type="scientific">Phytophthora lilii</name>
    <dbReference type="NCBI Taxonomy" id="2077276"/>
    <lineage>
        <taxon>Eukaryota</taxon>
        <taxon>Sar</taxon>
        <taxon>Stramenopiles</taxon>
        <taxon>Oomycota</taxon>
        <taxon>Peronosporomycetes</taxon>
        <taxon>Peronosporales</taxon>
        <taxon>Peronosporaceae</taxon>
        <taxon>Phytophthora</taxon>
    </lineage>
</organism>
<dbReference type="EMBL" id="BSXW01000924">
    <property type="protein sequence ID" value="GMF31672.1"/>
    <property type="molecule type" value="Genomic_DNA"/>
</dbReference>
<reference evidence="1" key="1">
    <citation type="submission" date="2023-04" db="EMBL/GenBank/DDBJ databases">
        <title>Phytophthora lilii NBRC 32176.</title>
        <authorList>
            <person name="Ichikawa N."/>
            <person name="Sato H."/>
            <person name="Tonouchi N."/>
        </authorList>
    </citation>
    <scope>NUCLEOTIDE SEQUENCE</scope>
    <source>
        <strain evidence="1">NBRC 32176</strain>
    </source>
</reference>
<keyword evidence="2" id="KW-1185">Reference proteome</keyword>
<comment type="caution">
    <text evidence="1">The sequence shown here is derived from an EMBL/GenBank/DDBJ whole genome shotgun (WGS) entry which is preliminary data.</text>
</comment>
<sequence>MYIMCNGITKTGKACSRKAEWCSQHLSQKPVAVPVIVDKEIEIKEKNVVENIAALPTMPPNTSTEIAHIDETPIANASILEETKSVSVKNILLSSSKRRSANGTRPTAC</sequence>
<dbReference type="AlphaFoldDB" id="A0A9W6UFL1"/>